<dbReference type="Pfam" id="PF00975">
    <property type="entry name" value="Thioesterase"/>
    <property type="match status" value="1"/>
</dbReference>
<evidence type="ECO:0000256" key="1">
    <source>
        <dbReference type="ARBA" id="ARBA00012480"/>
    </source>
</evidence>
<evidence type="ECO:0000313" key="4">
    <source>
        <dbReference type="Proteomes" id="UP001607302"/>
    </source>
</evidence>
<evidence type="ECO:0000259" key="2">
    <source>
        <dbReference type="Pfam" id="PF00975"/>
    </source>
</evidence>
<accession>A0ABD2AH01</accession>
<dbReference type="SUPFAM" id="SSF53474">
    <property type="entry name" value="alpha/beta-Hydrolases"/>
    <property type="match status" value="1"/>
</dbReference>
<proteinExistence type="predicted"/>
<name>A0ABD2AH01_VESSQ</name>
<organism evidence="3 4">
    <name type="scientific">Vespula squamosa</name>
    <name type="common">Southern yellow jacket</name>
    <name type="synonym">Wasp</name>
    <dbReference type="NCBI Taxonomy" id="30214"/>
    <lineage>
        <taxon>Eukaryota</taxon>
        <taxon>Metazoa</taxon>
        <taxon>Ecdysozoa</taxon>
        <taxon>Arthropoda</taxon>
        <taxon>Hexapoda</taxon>
        <taxon>Insecta</taxon>
        <taxon>Pterygota</taxon>
        <taxon>Neoptera</taxon>
        <taxon>Endopterygota</taxon>
        <taxon>Hymenoptera</taxon>
        <taxon>Apocrita</taxon>
        <taxon>Aculeata</taxon>
        <taxon>Vespoidea</taxon>
        <taxon>Vespidae</taxon>
        <taxon>Vespinae</taxon>
        <taxon>Vespula</taxon>
    </lineage>
</organism>
<dbReference type="InterPro" id="IPR029058">
    <property type="entry name" value="AB_hydrolase_fold"/>
</dbReference>
<dbReference type="GO" id="GO:0016297">
    <property type="term" value="F:fatty acyl-[ACP] hydrolase activity"/>
    <property type="evidence" value="ECO:0007669"/>
    <property type="project" value="UniProtKB-EC"/>
</dbReference>
<dbReference type="AlphaFoldDB" id="A0ABD2AH01"/>
<dbReference type="InterPro" id="IPR001031">
    <property type="entry name" value="Thioesterase"/>
</dbReference>
<comment type="caution">
    <text evidence="3">The sequence shown here is derived from an EMBL/GenBank/DDBJ whole genome shotgun (WGS) entry which is preliminary data.</text>
</comment>
<protein>
    <recommendedName>
        <fullName evidence="1">oleoyl-[acyl-carrier-protein] hydrolase</fullName>
        <ecNumber evidence="1">3.1.2.14</ecNumber>
    </recommendedName>
</protein>
<feature type="non-terminal residue" evidence="3">
    <location>
        <position position="1"/>
    </location>
</feature>
<dbReference type="EC" id="3.1.2.14" evidence="1"/>
<dbReference type="EMBL" id="JAUDFV010000148">
    <property type="protein sequence ID" value="KAL2719883.1"/>
    <property type="molecule type" value="Genomic_DNA"/>
</dbReference>
<dbReference type="Gene3D" id="3.40.50.1820">
    <property type="entry name" value="alpha/beta hydrolase"/>
    <property type="match status" value="1"/>
</dbReference>
<dbReference type="Proteomes" id="UP001607302">
    <property type="component" value="Unassembled WGS sequence"/>
</dbReference>
<keyword evidence="4" id="KW-1185">Reference proteome</keyword>
<gene>
    <name evidence="3" type="ORF">V1478_010729</name>
</gene>
<sequence length="283" mass="32499">ILIQLFGEKISGEVIVPLETNPEEGRSEVFFVPGIEGHSTIFKLFESKIKSSATCFQLGTNYELKTVEEMANLFLPHILEKLKNRVDFTLVGYSFGSLVAIELTRHLEAKGFDGRLILIDGAPQLMKELLIQHLPSLSEEELQNNLLISIMNKFTSAANSQQFTVELEKSKTWNEKLNAFLMAFTPEYRKLYSDQYMRNYIHSFYVRLQALLNYNPKPLPYIRAPITLFKPMSLTIQHLPHDYGLQDVTEGKVEVRVVRGDHVTMLENIEIAMAINREPFKED</sequence>
<reference evidence="3 4" key="1">
    <citation type="journal article" date="2024" name="Ann. Entomol. Soc. Am.">
        <title>Genomic analyses of the southern and eastern yellowjacket wasps (Hymenoptera: Vespidae) reveal evolutionary signatures of social life.</title>
        <authorList>
            <person name="Catto M.A."/>
            <person name="Caine P.B."/>
            <person name="Orr S.E."/>
            <person name="Hunt B.G."/>
            <person name="Goodisman M.A.D."/>
        </authorList>
    </citation>
    <scope>NUCLEOTIDE SEQUENCE [LARGE SCALE GENOMIC DNA]</scope>
    <source>
        <strain evidence="3">233</strain>
        <tissue evidence="3">Head and thorax</tissue>
    </source>
</reference>
<evidence type="ECO:0000313" key="3">
    <source>
        <dbReference type="EMBL" id="KAL2719883.1"/>
    </source>
</evidence>
<feature type="domain" description="Thioesterase" evidence="2">
    <location>
        <begin position="29"/>
        <end position="270"/>
    </location>
</feature>